<evidence type="ECO:0000256" key="1">
    <source>
        <dbReference type="ARBA" id="ARBA00004496"/>
    </source>
</evidence>
<comment type="similarity">
    <text evidence="3">Belongs to the RNase PH family.</text>
</comment>
<dbReference type="GO" id="GO:0034475">
    <property type="term" value="P:U4 snRNA 3'-end processing"/>
    <property type="evidence" value="ECO:0007669"/>
    <property type="project" value="TreeGrafter"/>
</dbReference>
<dbReference type="OrthoDB" id="272245at2759"/>
<dbReference type="InterPro" id="IPR036345">
    <property type="entry name" value="ExoRNase_PH_dom2_sf"/>
</dbReference>
<comment type="subcellular location">
    <subcellularLocation>
        <location evidence="1">Cytoplasm</location>
    </subcellularLocation>
    <subcellularLocation>
        <location evidence="2">Nucleus</location>
        <location evidence="2">Nucleolus</location>
    </subcellularLocation>
</comment>
<name>F4QBT9_CACFS</name>
<dbReference type="EMBL" id="GL883028">
    <property type="protein sequence ID" value="EGG14677.1"/>
    <property type="molecule type" value="Genomic_DNA"/>
</dbReference>
<keyword evidence="4" id="KW-0963">Cytoplasm</keyword>
<dbReference type="GO" id="GO:0005730">
    <property type="term" value="C:nucleolus"/>
    <property type="evidence" value="ECO:0007669"/>
    <property type="project" value="UniProtKB-SubCell"/>
</dbReference>
<dbReference type="GO" id="GO:0034476">
    <property type="term" value="P:U5 snRNA 3'-end processing"/>
    <property type="evidence" value="ECO:0007669"/>
    <property type="project" value="TreeGrafter"/>
</dbReference>
<evidence type="ECO:0000256" key="2">
    <source>
        <dbReference type="ARBA" id="ARBA00004604"/>
    </source>
</evidence>
<accession>F4QBT9</accession>
<gene>
    <name evidence="9" type="ORF">DFA_10935</name>
</gene>
<dbReference type="CDD" id="cd11367">
    <property type="entry name" value="RNase_PH_RRP42"/>
    <property type="match status" value="1"/>
</dbReference>
<evidence type="ECO:0000256" key="5">
    <source>
        <dbReference type="ARBA" id="ARBA00022835"/>
    </source>
</evidence>
<dbReference type="Pfam" id="PF01138">
    <property type="entry name" value="RNase_PH"/>
    <property type="match status" value="1"/>
</dbReference>
<dbReference type="Gene3D" id="3.30.230.70">
    <property type="entry name" value="GHMP Kinase, N-terminal domain"/>
    <property type="match status" value="1"/>
</dbReference>
<dbReference type="PANTHER" id="PTHR11097:SF8">
    <property type="entry name" value="EXOSOME COMPLEX COMPONENT RRP42"/>
    <property type="match status" value="1"/>
</dbReference>
<dbReference type="GO" id="GO:0000176">
    <property type="term" value="C:nuclear exosome (RNase complex)"/>
    <property type="evidence" value="ECO:0007669"/>
    <property type="project" value="TreeGrafter"/>
</dbReference>
<evidence type="ECO:0000256" key="3">
    <source>
        <dbReference type="ARBA" id="ARBA00006678"/>
    </source>
</evidence>
<dbReference type="InterPro" id="IPR027408">
    <property type="entry name" value="PNPase/RNase_PH_dom_sf"/>
</dbReference>
<dbReference type="GO" id="GO:0000467">
    <property type="term" value="P:exonucleolytic trimming to generate mature 3'-end of 5.8S rRNA from tricistronic rRNA transcript (SSU-rRNA, 5.8S rRNA, LSU-rRNA)"/>
    <property type="evidence" value="ECO:0007669"/>
    <property type="project" value="TreeGrafter"/>
</dbReference>
<evidence type="ECO:0000313" key="9">
    <source>
        <dbReference type="EMBL" id="EGG14677.1"/>
    </source>
</evidence>
<dbReference type="Proteomes" id="UP000007797">
    <property type="component" value="Unassembled WGS sequence"/>
</dbReference>
<dbReference type="GO" id="GO:0071028">
    <property type="term" value="P:nuclear mRNA surveillance"/>
    <property type="evidence" value="ECO:0007669"/>
    <property type="project" value="TreeGrafter"/>
</dbReference>
<evidence type="ECO:0000313" key="10">
    <source>
        <dbReference type="Proteomes" id="UP000007797"/>
    </source>
</evidence>
<dbReference type="GO" id="GO:0000177">
    <property type="term" value="C:cytoplasmic exosome (RNase complex)"/>
    <property type="evidence" value="ECO:0007669"/>
    <property type="project" value="TreeGrafter"/>
</dbReference>
<dbReference type="OMA" id="YNTRIPK"/>
<keyword evidence="5" id="KW-0271">Exosome</keyword>
<dbReference type="SUPFAM" id="SSF55666">
    <property type="entry name" value="Ribonuclease PH domain 2-like"/>
    <property type="match status" value="1"/>
</dbReference>
<dbReference type="InterPro" id="IPR050590">
    <property type="entry name" value="Exosome_comp_Rrp42_subfam"/>
</dbReference>
<keyword evidence="10" id="KW-1185">Reference proteome</keyword>
<feature type="domain" description="Exoribonuclease phosphorolytic" evidence="7">
    <location>
        <begin position="32"/>
        <end position="166"/>
    </location>
</feature>
<dbReference type="InterPro" id="IPR015847">
    <property type="entry name" value="ExoRNase_PH_dom2"/>
</dbReference>
<evidence type="ECO:0000256" key="6">
    <source>
        <dbReference type="ARBA" id="ARBA00042523"/>
    </source>
</evidence>
<dbReference type="GO" id="GO:0071035">
    <property type="term" value="P:nuclear polyadenylation-dependent rRNA catabolic process"/>
    <property type="evidence" value="ECO:0007669"/>
    <property type="project" value="TreeGrafter"/>
</dbReference>
<dbReference type="STRING" id="1054147.F4QBT9"/>
<reference evidence="10" key="1">
    <citation type="journal article" date="2011" name="Genome Res.">
        <title>Phylogeny-wide analysis of social amoeba genomes highlights ancient origins for complex intercellular communication.</title>
        <authorList>
            <person name="Heidel A.J."/>
            <person name="Lawal H.M."/>
            <person name="Felder M."/>
            <person name="Schilde C."/>
            <person name="Helps N.R."/>
            <person name="Tunggal B."/>
            <person name="Rivero F."/>
            <person name="John U."/>
            <person name="Schleicher M."/>
            <person name="Eichinger L."/>
            <person name="Platzer M."/>
            <person name="Noegel A.A."/>
            <person name="Schaap P."/>
            <person name="Gloeckner G."/>
        </authorList>
    </citation>
    <scope>NUCLEOTIDE SEQUENCE [LARGE SCALE GENOMIC DNA]</scope>
    <source>
        <strain evidence="10">SH3</strain>
    </source>
</reference>
<dbReference type="GO" id="GO:0016075">
    <property type="term" value="P:rRNA catabolic process"/>
    <property type="evidence" value="ECO:0007669"/>
    <property type="project" value="TreeGrafter"/>
</dbReference>
<dbReference type="GO" id="GO:0034473">
    <property type="term" value="P:U1 snRNA 3'-end processing"/>
    <property type="evidence" value="ECO:0007669"/>
    <property type="project" value="TreeGrafter"/>
</dbReference>
<evidence type="ECO:0000259" key="8">
    <source>
        <dbReference type="Pfam" id="PF03725"/>
    </source>
</evidence>
<dbReference type="GO" id="GO:0035925">
    <property type="term" value="F:mRNA 3'-UTR AU-rich region binding"/>
    <property type="evidence" value="ECO:0007669"/>
    <property type="project" value="TreeGrafter"/>
</dbReference>
<dbReference type="InterPro" id="IPR020568">
    <property type="entry name" value="Ribosomal_Su5_D2-typ_SF"/>
</dbReference>
<protein>
    <recommendedName>
        <fullName evidence="6">Ribosomal RNA-processing protein 42</fullName>
    </recommendedName>
</protein>
<dbReference type="GeneID" id="14866620"/>
<feature type="domain" description="Exoribonuclease phosphorolytic" evidence="8">
    <location>
        <begin position="196"/>
        <end position="261"/>
    </location>
</feature>
<dbReference type="KEGG" id="dfa:DFA_10935"/>
<evidence type="ECO:0000256" key="4">
    <source>
        <dbReference type="ARBA" id="ARBA00022490"/>
    </source>
</evidence>
<dbReference type="AlphaFoldDB" id="F4QBT9"/>
<organism evidence="9 10">
    <name type="scientific">Cavenderia fasciculata</name>
    <name type="common">Slime mold</name>
    <name type="synonym">Dictyostelium fasciculatum</name>
    <dbReference type="NCBI Taxonomy" id="261658"/>
    <lineage>
        <taxon>Eukaryota</taxon>
        <taxon>Amoebozoa</taxon>
        <taxon>Evosea</taxon>
        <taxon>Eumycetozoa</taxon>
        <taxon>Dictyostelia</taxon>
        <taxon>Acytosteliales</taxon>
        <taxon>Cavenderiaceae</taxon>
        <taxon>Cavenderia</taxon>
    </lineage>
</organism>
<dbReference type="GO" id="GO:0071038">
    <property type="term" value="P:TRAMP-dependent tRNA surveillance pathway"/>
    <property type="evidence" value="ECO:0007669"/>
    <property type="project" value="TreeGrafter"/>
</dbReference>
<evidence type="ECO:0000259" key="7">
    <source>
        <dbReference type="Pfam" id="PF01138"/>
    </source>
</evidence>
<dbReference type="RefSeq" id="XP_004351185.1">
    <property type="nucleotide sequence ID" value="XM_004351133.1"/>
</dbReference>
<dbReference type="Pfam" id="PF03725">
    <property type="entry name" value="RNase_PH_C"/>
    <property type="match status" value="1"/>
</dbReference>
<proteinExistence type="inferred from homology"/>
<dbReference type="PANTHER" id="PTHR11097">
    <property type="entry name" value="EXOSOME COMPLEX EXONUCLEASE RIBOSOMAL RNA PROCESSING PROTEIN"/>
    <property type="match status" value="1"/>
</dbReference>
<dbReference type="InterPro" id="IPR001247">
    <property type="entry name" value="ExoRNase_PH_dom1"/>
</dbReference>
<dbReference type="SUPFAM" id="SSF54211">
    <property type="entry name" value="Ribosomal protein S5 domain 2-like"/>
    <property type="match status" value="1"/>
</dbReference>
<sequence length="282" mass="30551">MVIQSLSPSEIYFIQQGVENNLRNDGRTRLDYRPFELDIGEISHAVGSSRIILADTHILVGIKADISAPDPLTPNKGSLTFSVDCCPSASPEYEGKGADYINIELAKQLERVMKDSNSMDLGGLCIMPGKYCWNLYIDAIVLDSGGNLFDALSIGVRAALANTRLPTIRITQGEYSTVDFEVSDDPEAMQSLDIDGVPINVTLTTIGNQFVVDCSGEEEQCMDARMTIGVNKRGNICGIQKGGVAGIDAHTINQMILAAKQVGSEILKTMDNVLKDHHIATK</sequence>